<keyword evidence="3" id="KW-1185">Reference proteome</keyword>
<proteinExistence type="predicted"/>
<keyword evidence="1" id="KW-0472">Membrane</keyword>
<dbReference type="EMBL" id="PDUG01000001">
    <property type="protein sequence ID" value="PIC51850.1"/>
    <property type="molecule type" value="Genomic_DNA"/>
</dbReference>
<gene>
    <name evidence="2" type="primary">Cnig_chr_I.g2197</name>
    <name evidence="2" type="ORF">B9Z55_002197</name>
</gene>
<name>A0A2G5VJK0_9PELO</name>
<sequence>MFLFSTIILTYQLYCKKKKTLAEEQLPRILSTRRKKRVPTLCAYLDEFPGLISYFIFSIFTLFFWKKLILDNSCSLLF</sequence>
<evidence type="ECO:0000313" key="2">
    <source>
        <dbReference type="EMBL" id="PIC51850.1"/>
    </source>
</evidence>
<feature type="transmembrane region" description="Helical" evidence="1">
    <location>
        <begin position="48"/>
        <end position="65"/>
    </location>
</feature>
<dbReference type="Proteomes" id="UP000230233">
    <property type="component" value="Chromosome I"/>
</dbReference>
<keyword evidence="1" id="KW-1133">Transmembrane helix</keyword>
<organism evidence="2 3">
    <name type="scientific">Caenorhabditis nigoni</name>
    <dbReference type="NCBI Taxonomy" id="1611254"/>
    <lineage>
        <taxon>Eukaryota</taxon>
        <taxon>Metazoa</taxon>
        <taxon>Ecdysozoa</taxon>
        <taxon>Nematoda</taxon>
        <taxon>Chromadorea</taxon>
        <taxon>Rhabditida</taxon>
        <taxon>Rhabditina</taxon>
        <taxon>Rhabditomorpha</taxon>
        <taxon>Rhabditoidea</taxon>
        <taxon>Rhabditidae</taxon>
        <taxon>Peloderinae</taxon>
        <taxon>Caenorhabditis</taxon>
    </lineage>
</organism>
<evidence type="ECO:0000256" key="1">
    <source>
        <dbReference type="SAM" id="Phobius"/>
    </source>
</evidence>
<comment type="caution">
    <text evidence="2">The sequence shown here is derived from an EMBL/GenBank/DDBJ whole genome shotgun (WGS) entry which is preliminary data.</text>
</comment>
<dbReference type="AlphaFoldDB" id="A0A2G5VJK0"/>
<reference evidence="3" key="1">
    <citation type="submission" date="2017-10" db="EMBL/GenBank/DDBJ databases">
        <title>Rapid genome shrinkage in a self-fertile nematode reveals novel sperm competition proteins.</title>
        <authorList>
            <person name="Yin D."/>
            <person name="Schwarz E.M."/>
            <person name="Thomas C.G."/>
            <person name="Felde R.L."/>
            <person name="Korf I.F."/>
            <person name="Cutter A.D."/>
            <person name="Schartner C.M."/>
            <person name="Ralston E.J."/>
            <person name="Meyer B.J."/>
            <person name="Haag E.S."/>
        </authorList>
    </citation>
    <scope>NUCLEOTIDE SEQUENCE [LARGE SCALE GENOMIC DNA]</scope>
    <source>
        <strain evidence="3">JU1422</strain>
    </source>
</reference>
<keyword evidence="1" id="KW-0812">Transmembrane</keyword>
<protein>
    <submittedName>
        <fullName evidence="2">Uncharacterized protein</fullName>
    </submittedName>
</protein>
<accession>A0A2G5VJK0</accession>
<evidence type="ECO:0000313" key="3">
    <source>
        <dbReference type="Proteomes" id="UP000230233"/>
    </source>
</evidence>